<feature type="region of interest" description="Disordered" evidence="1">
    <location>
        <begin position="2818"/>
        <end position="2842"/>
    </location>
</feature>
<feature type="compositionally biased region" description="Polar residues" evidence="1">
    <location>
        <begin position="2932"/>
        <end position="2956"/>
    </location>
</feature>
<dbReference type="InterPro" id="IPR024973">
    <property type="entry name" value="ESPR"/>
</dbReference>
<evidence type="ECO:0000313" key="3">
    <source>
        <dbReference type="EMBL" id="CCA85560.1"/>
    </source>
</evidence>
<dbReference type="Gene3D" id="2.160.20.10">
    <property type="entry name" value="Single-stranded right-handed beta-helix, Pectin lyase-like"/>
    <property type="match status" value="1"/>
</dbReference>
<feature type="compositionally biased region" description="Low complexity" evidence="1">
    <location>
        <begin position="2041"/>
        <end position="2058"/>
    </location>
</feature>
<sequence>MNAKCYRTVFNAARGMLVAVEESARSTGKGRHSGGQAGAAAPASSASAARFAVLPVVFGTWCALGLPHTAQAQVVAAPGSGAQVIQTQNGLQQVDIARPNGRGVSLNTYTQFNVPAQGTLLNNAPGITQTQQAGYINGNPNLLPGGSARIIVNQVTSTNVSTLSGYLEVAGPRAEVVITNPNGILVNGGGFINTSRATLTTGVPVFGGSGSLDAYRVTGGQITVQGAGLNASNVDQVDLIARAVQANAAVYANTLNVIAGANQVDRNTLTATPIAGAGAAPALGIDVSQLGGMYANKILLASTERGVGVSLRGVAAAQAGDLTLTAQGQLVLAGQTSATGNLSIAGRDGITNTGAIYGTGAVSVSTSGALDNGGTLASQQGLSVNAGAVASTGSLGAGVAQNGTVTQAADLNVVTSGALSATGTNVAGGNASFQGAGVSLAHSQTSATGNLTLSSTGNLDLTGATAHAGGTVDASAANALTNDGGRLTSTGAMHLAAGGVSNAGGQIASQSALGVQSTGAVGNTQGTLQAGGALSVSGAAIDNTAGRMVSLNSDGLTLNASTSITNAAGTAADGAQGGVIGGNGAVSLTAGTLANHGQINAGTDATLTATTLENSSGAVTAGRVLTANVAGTLTNQHGTLSADTATVSAASLDNTAGKIDGNQLGVTTRGGLINRNGTINQYSQTDTNLKIGGTLDNTNGSIAANAQNLLVSAEAITNDGGKLLHAGTGTLRVDSQGTLSNVAGQIQTNGALSANAGTVDNTGGAMTAQGTQTLTVAGALNNTSGTVHSGDTLKVQAGGALTNVGGNIEANGAHSALSVSAASLDNTSGRVVNVGDGATTVAVQQTLLNANPTNVAGQGLIGGNGALGITAGALQNHGTLSAKGDQAITAQSFDNSSGAVASGTLTANIAGAMGNQRGMLSADSMALTVGSLDNTTGKIEGNQLGITTTGDLVNRGGTINQTSQADTALKAGGTLDNTNGSIVGNARNLDVNAHTTTNDSGKLLHAGTGTLTVESQGALSNVAGQIQTNGALSTQSSTLDNTNGLIAAQGTEAVTTTGALNNTNGTLHAGDTAQVQAGGALTNVGGNIEANGAHSALSVSAASLDNTGGRVVNVGDGAATVTVQQTLLNANPANTAGQGLIGGNGALGVTAGILQNHGTLSAKGDGTLTAQSFDNSNGSAVAGGALTANVNDALANQQGLLSGSATQVSTGSLDNAAGQIEGNQLGITTTGDLANRGGVIQQFGQSDTALKAGGQVDNTAGKIAANGGNLTVSGQTVANDGGKLAHAGTGTLSVTAQGALTNTNHGQIQTNGALNTQSATLDNTQGSAAALGMASVSATGGLINKQGALYGQTGLALASGGQLDNTAGSAQTGGNLSATAAGALGNAGGVLAANGAHSTANVTAAGLDNTSGRLVNAGDGATTVAATSGITNAGGSLGGNGDVTVETQTLTNTANAKLAAAHALALNTSTRIDNRGGLIYGGQGLRLNQAGATLTNDGGAVQGGQDADIKVASMTNAGGNLRANRDISVQGVVSGDGEMTSGRNLTLKVTGDYVNGANNHLRADGDMSVSASGTLTNSGTLGAAGNTTVQGANVANTATGGITGASTSVSATNGISNAGRIEGNAVQTQSASLANTGTIIGNTVQTQATDITNSGAAALMAAVRSLAVYATHSVSNLDGATLYSAGSLQIARDGTRDAATGLLANQVGTLTNRSATIDADGDIDLAAHTLNNIRTSIVTAPGTPQTATKTLSTWYRDGVIDWTGNNTLPVTVTVDKSTVTNLDTTAKSLTLIKPATERYPDPAAIRQCGREDIECRQNVPQLTRDITANAAQWYQSIQDNGGTYTITFRPDWDPSRNIQPDQVRVRFDLGPDSHDYHELSRTTTTTTATDQLISATDPAKIRASGAIRVNADGGAILNQSSIMAAGGNLVRSAAGGTVTDQGTVLQQSVSTTETSTFFWHAKTWDGSDTQVVPYPATPQPSTTVVALPAIASSNQAVQTTAQTINVTTVNRLGQTVTGSGLSGGGASGAVVGSAGNGAGAPGASAGTLSGSAGSTVGSAGKGAAGASALDGTATGAVGAVSGGTHAPQTLGTASGGIPNLTLPLNGLFHFQPAPSATYLVATDPRFTQYTKFISSDYLLGALGLNPQQTQKRLGDGFYEEKLVRDQITQLTGRTFLAGYTDQLNEYRALMDAGVTYAKAFNLTPGIGLSDAQMQQLTSNMVWLVSQDVTLPDGTHQSVLVPKLYLAQANAVDLNATGALVAGKAVSLNASGDLANSGRIVGDVATQVVGNNIVNRGAIGGAGSATLVQAVQDVRNTGGGITGQNVVVQAGRDVINETQTISNLQVIGPNGYSAGATGVGSVGAISATNNVAVLAGRDITLAGATISAGSNAQLAAGRDINLGTVTLGTTQDAVSRGGQSYFHDQTTTVSGSTVSAGGNVVAVAGRDATLTSSAIQAGGDASVVAGRDVTVTAALDTHTHSEGSLGVDAQYKKSSYDETARGAGIQAGNSATLGAGQSQAVSKVLQANGITAATPEAGGTGNVAVLGSSVTTGNGAANLTATGDITVGAVNEKHSDYAWSDNKHSGFLSSEQTTKERSSQSSTAVGSSISADSVTASAGRDLTVQGSTVAASNDVNLQAGRDLTITTAQNTSSSHSYEETTKSGFGATGSGISYGNRDQKDTINDNAVTQTSSMVGSTGGNVNLSAGNALKVIGSQVMAAKDITGTGADVTIEAAQGSTHHDETHEVKQSGFTLGVSGGAVGAAIGAAQKLESAGQSKDARAAALWGVAAARDAFDAGQALAGPGGATAGAAVTLSWGSSQSKQTQTDDATQHTGSSITAGGKASFTATGVDANGNKTGGDLNIVGSDVNAKQAALKAAHDVNIVSATDTDENHSRNESSSASVGVSYGFGQGSAGFGVSASASKSKGNSDGTSATQVNSHVNGSESVSIASGNDTNVQGGVVSGGKVSAEVGGNLNLASRQDTAEMSAKQDSMGGGFSISQGGGSASFSASRGRADGTYANVAEQSGIRAGDGGFDINVKGNTDLKGAVIASTGTPDKNQLSTGTLTWSDVKNHSEYSADSMGVSMGGTFGGTNSKPTSGQESGKNTGGISPMIPQSESGSESGVARSAIAQGGITITNKDAQKQDVATLNRDTTHTNTTVGKNPDLNDILGKQADMMAAAQAAGEAVAKTVGDVADKQQKEANDRLKAANEAYKQDPSDANKAAIDAAQADVNNWREGGDYRAALHMAGGALIAGLGGGNALAGAVGAGVSAKLAPQLQELGKTVADGANTGSKDLNDAIGNLAANIAAGGIGLAVGGGSGAATAANVDRFNRQLHPDERQWAKDNAQKFAAFYEDKTGKAITAEQAENMLLANGYRLVDAKASQGPGGDTAAGAYINGNAGKLFQKDADYNQAFVNGYANGALTPEQRALPGAVANPAVGLGAAAVVTGGLAVAAIGPATITAFGADALAAYKAAQAGYSLTAAAATGAVVSGASYTGMAAISAAYDQRFGSGQPFGAGFDQRFSIPGLGAAMAVGGLTATYNSAMFGWAGVPNAFGNWATLPGGIIRGNSIVFGNIAGKAAQGAVKSSESR</sequence>
<dbReference type="EMBL" id="FR854087">
    <property type="protein sequence ID" value="CCA85560.1"/>
    <property type="molecule type" value="Genomic_DNA"/>
</dbReference>
<dbReference type="InterPro" id="IPR011050">
    <property type="entry name" value="Pectin_lyase_fold/virulence"/>
</dbReference>
<dbReference type="NCBIfam" id="TIGR01731">
    <property type="entry name" value="fil_hemag_20aa"/>
    <property type="match status" value="28"/>
</dbReference>
<organism evidence="3">
    <name type="scientific">Ralstonia syzygii R24</name>
    <dbReference type="NCBI Taxonomy" id="907261"/>
    <lineage>
        <taxon>Bacteria</taxon>
        <taxon>Pseudomonadati</taxon>
        <taxon>Pseudomonadota</taxon>
        <taxon>Betaproteobacteria</taxon>
        <taxon>Burkholderiales</taxon>
        <taxon>Burkholderiaceae</taxon>
        <taxon>Ralstonia</taxon>
        <taxon>Ralstonia solanacearum species complex</taxon>
    </lineage>
</organism>
<reference evidence="3" key="2">
    <citation type="submission" date="2011-04" db="EMBL/GenBank/DDBJ databases">
        <authorList>
            <person name="Genoscope - CEA"/>
        </authorList>
    </citation>
    <scope>NUCLEOTIDE SEQUENCE</scope>
    <source>
        <strain evidence="3">R24</strain>
    </source>
</reference>
<feature type="compositionally biased region" description="Polar residues" evidence="1">
    <location>
        <begin position="2818"/>
        <end position="2838"/>
    </location>
</feature>
<feature type="compositionally biased region" description="Low complexity" evidence="1">
    <location>
        <begin position="2919"/>
        <end position="2931"/>
    </location>
</feature>
<feature type="compositionally biased region" description="Gly residues" evidence="1">
    <location>
        <begin position="2993"/>
        <end position="3005"/>
    </location>
</feature>
<feature type="compositionally biased region" description="Polar residues" evidence="1">
    <location>
        <begin position="3092"/>
        <end position="3122"/>
    </location>
</feature>
<reference evidence="3" key="1">
    <citation type="journal article" date="2011" name="PLoS ONE">
        <title>Ralstonia syzygii, the Blood Disease Bacterium and some Asian R. solanacearum strains form a single genomic species despite divergent lifestyles.</title>
        <authorList>
            <person name="Remenant B."/>
            <person name="de Cambiaire J.C."/>
            <person name="Cellier G."/>
            <person name="Jacobs J.M."/>
            <person name="Mangenot S."/>
            <person name="Barbe V."/>
            <person name="Lajus A."/>
            <person name="Vallenet D."/>
            <person name="Medigue C."/>
            <person name="Fegan M."/>
            <person name="Allen C."/>
            <person name="Prior P."/>
        </authorList>
    </citation>
    <scope>NUCLEOTIDE SEQUENCE</scope>
    <source>
        <strain evidence="3">R24</strain>
    </source>
</reference>
<feature type="domain" description="Filamentous haemagglutinin FhaB/tRNA nuclease CdiA-like TPS" evidence="2">
    <location>
        <begin position="88"/>
        <end position="209"/>
    </location>
</feature>
<proteinExistence type="predicted"/>
<gene>
    <name evidence="3" type="ORF">RALSY_20166</name>
</gene>
<feature type="compositionally biased region" description="Polar residues" evidence="1">
    <location>
        <begin position="2598"/>
        <end position="2611"/>
    </location>
</feature>
<feature type="region of interest" description="Disordered" evidence="1">
    <location>
        <begin position="2577"/>
        <end position="2611"/>
    </location>
</feature>
<dbReference type="Pfam" id="PF13018">
    <property type="entry name" value="ESPR"/>
    <property type="match status" value="1"/>
</dbReference>
<protein>
    <submittedName>
        <fullName evidence="3">Putative adhesin/hemolysin, Adhesin HecA 20-residue repeat x2 domain</fullName>
    </submittedName>
</protein>
<dbReference type="GO" id="GO:0003824">
    <property type="term" value="F:catalytic activity"/>
    <property type="evidence" value="ECO:0007669"/>
    <property type="project" value="UniProtKB-ARBA"/>
</dbReference>
<dbReference type="InterPro" id="IPR010069">
    <property type="entry name" value="CdiA_FHA1_rpt"/>
</dbReference>
<dbReference type="SUPFAM" id="SSF51126">
    <property type="entry name" value="Pectin lyase-like"/>
    <property type="match status" value="1"/>
</dbReference>
<feature type="region of interest" description="Disordered" evidence="1">
    <location>
        <begin position="2989"/>
        <end position="3012"/>
    </location>
</feature>
<feature type="region of interest" description="Disordered" evidence="1">
    <location>
        <begin position="2919"/>
        <end position="2956"/>
    </location>
</feature>
<feature type="region of interest" description="Disordered" evidence="1">
    <location>
        <begin position="3089"/>
        <end position="3127"/>
    </location>
</feature>
<feature type="compositionally biased region" description="Low complexity" evidence="1">
    <location>
        <begin position="3149"/>
        <end position="3160"/>
    </location>
</feature>
<dbReference type="InterPro" id="IPR008638">
    <property type="entry name" value="FhaB/CdiA-like_TPS"/>
</dbReference>
<dbReference type="SMART" id="SM00912">
    <property type="entry name" value="Haemagg_act"/>
    <property type="match status" value="1"/>
</dbReference>
<evidence type="ECO:0000259" key="2">
    <source>
        <dbReference type="SMART" id="SM00912"/>
    </source>
</evidence>
<feature type="region of interest" description="Disordered" evidence="1">
    <location>
        <begin position="2648"/>
        <end position="2681"/>
    </location>
</feature>
<dbReference type="Pfam" id="PF13332">
    <property type="entry name" value="Fil_haemagg_2"/>
    <property type="match status" value="3"/>
</dbReference>
<dbReference type="InterPro" id="IPR012334">
    <property type="entry name" value="Pectin_lyas_fold"/>
</dbReference>
<feature type="region of interest" description="Disordered" evidence="1">
    <location>
        <begin position="2038"/>
        <end position="2064"/>
    </location>
</feature>
<accession>G3A2C4</accession>
<name>G3A2C4_9RALS</name>
<feature type="region of interest" description="Disordered" evidence="1">
    <location>
        <begin position="3146"/>
        <end position="3167"/>
    </location>
</feature>
<evidence type="ECO:0000256" key="1">
    <source>
        <dbReference type="SAM" id="MobiDB-lite"/>
    </source>
</evidence>
<dbReference type="Pfam" id="PF05860">
    <property type="entry name" value="TPS"/>
    <property type="match status" value="1"/>
</dbReference>
<dbReference type="NCBIfam" id="TIGR01901">
    <property type="entry name" value="adhes_NPXG"/>
    <property type="match status" value="1"/>
</dbReference>
<dbReference type="InterPro" id="IPR025157">
    <property type="entry name" value="Hemagglutinin_rpt"/>
</dbReference>